<keyword evidence="2" id="KW-1185">Reference proteome</keyword>
<evidence type="ECO:0000313" key="1">
    <source>
        <dbReference type="EMBL" id="CRL42130.1"/>
    </source>
</evidence>
<dbReference type="Proteomes" id="UP000049472">
    <property type="component" value="Unassembled WGS sequence"/>
</dbReference>
<name>A0A0M6WWT5_9FIRM</name>
<evidence type="ECO:0000313" key="2">
    <source>
        <dbReference type="Proteomes" id="UP000049472"/>
    </source>
</evidence>
<gene>
    <name evidence="1" type="ORF">T1815_00861</name>
</gene>
<proteinExistence type="predicted"/>
<sequence length="60" mass="7075">MVNYTDISFTLINHILEYKSDTMKLVKTYKAEKNSASFGQVLYCPYDYDKVRLIVKKMTD</sequence>
<dbReference type="AlphaFoldDB" id="A0A0M6WWT5"/>
<accession>A0A0M6WWT5</accession>
<organism evidence="1 2">
    <name type="scientific">Agathobacter rectalis</name>
    <dbReference type="NCBI Taxonomy" id="39491"/>
    <lineage>
        <taxon>Bacteria</taxon>
        <taxon>Bacillati</taxon>
        <taxon>Bacillota</taxon>
        <taxon>Clostridia</taxon>
        <taxon>Lachnospirales</taxon>
        <taxon>Lachnospiraceae</taxon>
        <taxon>Agathobacter</taxon>
    </lineage>
</organism>
<dbReference type="EMBL" id="CVRQ01000058">
    <property type="protein sequence ID" value="CRL42130.1"/>
    <property type="molecule type" value="Genomic_DNA"/>
</dbReference>
<reference evidence="2" key="1">
    <citation type="submission" date="2015-05" db="EMBL/GenBank/DDBJ databases">
        <authorList>
            <consortium name="Pathogen Informatics"/>
        </authorList>
    </citation>
    <scope>NUCLEOTIDE SEQUENCE [LARGE SCALE GENOMIC DNA]</scope>
    <source>
        <strain evidence="2">T1-815</strain>
    </source>
</reference>
<protein>
    <submittedName>
        <fullName evidence="1">Uncharacterized protein</fullName>
    </submittedName>
</protein>